<proteinExistence type="predicted"/>
<protein>
    <submittedName>
        <fullName evidence="1">Uncharacterized protein</fullName>
    </submittedName>
</protein>
<dbReference type="AlphaFoldDB" id="A0A9D4BBZ5"/>
<gene>
    <name evidence="1" type="ORF">DPMN_194665</name>
</gene>
<name>A0A9D4BBZ5_DREPO</name>
<accession>A0A9D4BBZ5</accession>
<reference evidence="1" key="1">
    <citation type="journal article" date="2019" name="bioRxiv">
        <title>The Genome of the Zebra Mussel, Dreissena polymorpha: A Resource for Invasive Species Research.</title>
        <authorList>
            <person name="McCartney M.A."/>
            <person name="Auch B."/>
            <person name="Kono T."/>
            <person name="Mallez S."/>
            <person name="Zhang Y."/>
            <person name="Obille A."/>
            <person name="Becker A."/>
            <person name="Abrahante J.E."/>
            <person name="Garbe J."/>
            <person name="Badalamenti J.P."/>
            <person name="Herman A."/>
            <person name="Mangelson H."/>
            <person name="Liachko I."/>
            <person name="Sullivan S."/>
            <person name="Sone E.D."/>
            <person name="Koren S."/>
            <person name="Silverstein K.A.T."/>
            <person name="Beckman K.B."/>
            <person name="Gohl D.M."/>
        </authorList>
    </citation>
    <scope>NUCLEOTIDE SEQUENCE</scope>
    <source>
        <strain evidence="1">Duluth1</strain>
        <tissue evidence="1">Whole animal</tissue>
    </source>
</reference>
<keyword evidence="2" id="KW-1185">Reference proteome</keyword>
<evidence type="ECO:0000313" key="2">
    <source>
        <dbReference type="Proteomes" id="UP000828390"/>
    </source>
</evidence>
<reference evidence="1" key="2">
    <citation type="submission" date="2020-11" db="EMBL/GenBank/DDBJ databases">
        <authorList>
            <person name="McCartney M.A."/>
            <person name="Auch B."/>
            <person name="Kono T."/>
            <person name="Mallez S."/>
            <person name="Becker A."/>
            <person name="Gohl D.M."/>
            <person name="Silverstein K.A.T."/>
            <person name="Koren S."/>
            <person name="Bechman K.B."/>
            <person name="Herman A."/>
            <person name="Abrahante J.E."/>
            <person name="Garbe J."/>
        </authorList>
    </citation>
    <scope>NUCLEOTIDE SEQUENCE</scope>
    <source>
        <strain evidence="1">Duluth1</strain>
        <tissue evidence="1">Whole animal</tissue>
    </source>
</reference>
<organism evidence="1 2">
    <name type="scientific">Dreissena polymorpha</name>
    <name type="common">Zebra mussel</name>
    <name type="synonym">Mytilus polymorpha</name>
    <dbReference type="NCBI Taxonomy" id="45954"/>
    <lineage>
        <taxon>Eukaryota</taxon>
        <taxon>Metazoa</taxon>
        <taxon>Spiralia</taxon>
        <taxon>Lophotrochozoa</taxon>
        <taxon>Mollusca</taxon>
        <taxon>Bivalvia</taxon>
        <taxon>Autobranchia</taxon>
        <taxon>Heteroconchia</taxon>
        <taxon>Euheterodonta</taxon>
        <taxon>Imparidentia</taxon>
        <taxon>Neoheterodontei</taxon>
        <taxon>Myida</taxon>
        <taxon>Dreissenoidea</taxon>
        <taxon>Dreissenidae</taxon>
        <taxon>Dreissena</taxon>
    </lineage>
</organism>
<sequence length="198" mass="22458">MTHASSDRELQELYFSIYDQREAAGFILPCNSFKKDHIPLLQSALVSNMVLDCRDELDQFIEGLRTHNVLTLVREEKLCCLLSGGKPPVTAADERGLLNFKYRQDINREADQETGQQFVRFIQATKGDGATVNGITLKPHDVLMWMTGSSEIPAVGFHKLIDIEFGLEERVNTCALCVTLKHLTPMVEDPVLYFRERL</sequence>
<evidence type="ECO:0000313" key="1">
    <source>
        <dbReference type="EMBL" id="KAH3689648.1"/>
    </source>
</evidence>
<comment type="caution">
    <text evidence="1">The sequence shown here is derived from an EMBL/GenBank/DDBJ whole genome shotgun (WGS) entry which is preliminary data.</text>
</comment>
<dbReference type="Proteomes" id="UP000828390">
    <property type="component" value="Unassembled WGS sequence"/>
</dbReference>
<dbReference type="EMBL" id="JAIWYP010000103">
    <property type="protein sequence ID" value="KAH3689648.1"/>
    <property type="molecule type" value="Genomic_DNA"/>
</dbReference>